<evidence type="ECO:0000313" key="3">
    <source>
        <dbReference type="Proteomes" id="UP000799440"/>
    </source>
</evidence>
<dbReference type="AlphaFoldDB" id="A0A6A6VP25"/>
<gene>
    <name evidence="2" type="ORF">M011DRAFT_523535</name>
</gene>
<evidence type="ECO:0008006" key="4">
    <source>
        <dbReference type="Google" id="ProtNLM"/>
    </source>
</evidence>
<protein>
    <recommendedName>
        <fullName evidence="4">SprT-like domain-containing protein</fullName>
    </recommendedName>
</protein>
<evidence type="ECO:0000313" key="2">
    <source>
        <dbReference type="EMBL" id="KAF2751589.1"/>
    </source>
</evidence>
<keyword evidence="3" id="KW-1185">Reference proteome</keyword>
<reference evidence="2" key="1">
    <citation type="journal article" date="2020" name="Stud. Mycol.">
        <title>101 Dothideomycetes genomes: a test case for predicting lifestyles and emergence of pathogens.</title>
        <authorList>
            <person name="Haridas S."/>
            <person name="Albert R."/>
            <person name="Binder M."/>
            <person name="Bloem J."/>
            <person name="Labutti K."/>
            <person name="Salamov A."/>
            <person name="Andreopoulos B."/>
            <person name="Baker S."/>
            <person name="Barry K."/>
            <person name="Bills G."/>
            <person name="Bluhm B."/>
            <person name="Cannon C."/>
            <person name="Castanera R."/>
            <person name="Culley D."/>
            <person name="Daum C."/>
            <person name="Ezra D."/>
            <person name="Gonzalez J."/>
            <person name="Henrissat B."/>
            <person name="Kuo A."/>
            <person name="Liang C."/>
            <person name="Lipzen A."/>
            <person name="Lutzoni F."/>
            <person name="Magnuson J."/>
            <person name="Mondo S."/>
            <person name="Nolan M."/>
            <person name="Ohm R."/>
            <person name="Pangilinan J."/>
            <person name="Park H.-J."/>
            <person name="Ramirez L."/>
            <person name="Alfaro M."/>
            <person name="Sun H."/>
            <person name="Tritt A."/>
            <person name="Yoshinaga Y."/>
            <person name="Zwiers L.-H."/>
            <person name="Turgeon B."/>
            <person name="Goodwin S."/>
            <person name="Spatafora J."/>
            <person name="Crous P."/>
            <person name="Grigoriev I."/>
        </authorList>
    </citation>
    <scope>NUCLEOTIDE SEQUENCE</scope>
    <source>
        <strain evidence="2">CBS 119925</strain>
    </source>
</reference>
<dbReference type="EMBL" id="MU006562">
    <property type="protein sequence ID" value="KAF2751589.1"/>
    <property type="molecule type" value="Genomic_DNA"/>
</dbReference>
<name>A0A6A6VP25_9PLEO</name>
<feature type="compositionally biased region" description="Polar residues" evidence="1">
    <location>
        <begin position="10"/>
        <end position="26"/>
    </location>
</feature>
<proteinExistence type="predicted"/>
<dbReference type="Proteomes" id="UP000799440">
    <property type="component" value="Unassembled WGS sequence"/>
</dbReference>
<accession>A0A6A6VP25</accession>
<evidence type="ECO:0000256" key="1">
    <source>
        <dbReference type="SAM" id="MobiDB-lite"/>
    </source>
</evidence>
<sequence>MPISCIHKPASSSRSPQTRNPHFQQPTMPPHPKPKSLKALEHYAYNLNTPCNCPTCSPNRPHCPYSQNHHSLRLVPSRNAKGATCYTPLRLHASGATSSCALTQLVDTIIPYMDRPYHHLNDEQLRGVERCILWLRRRKKDIMTPSAAPGANGAGSWKPNGDGGYIPLSTPYTTSAETVLPVPEAVYLWKCFNDIFFGGPIPNLHVEYVHMGDRQGDVKYDGQKLIMRLDTDTSGHRYDFGSYRLLNYLSVILHECVHAFLSWYACPGCDFDNRDLGGHARAWQRVALKVEEVVPGLLGFPVNLARGWSLIEEWDGVWMPSRCDLVRWKLRMPFLERMWEEGDDGDVAELLRRTAELRNWMPKSYR</sequence>
<dbReference type="OrthoDB" id="3796964at2759"/>
<feature type="region of interest" description="Disordered" evidence="1">
    <location>
        <begin position="1"/>
        <end position="34"/>
    </location>
</feature>
<organism evidence="2 3">
    <name type="scientific">Sporormia fimetaria CBS 119925</name>
    <dbReference type="NCBI Taxonomy" id="1340428"/>
    <lineage>
        <taxon>Eukaryota</taxon>
        <taxon>Fungi</taxon>
        <taxon>Dikarya</taxon>
        <taxon>Ascomycota</taxon>
        <taxon>Pezizomycotina</taxon>
        <taxon>Dothideomycetes</taxon>
        <taxon>Pleosporomycetidae</taxon>
        <taxon>Pleosporales</taxon>
        <taxon>Sporormiaceae</taxon>
        <taxon>Sporormia</taxon>
    </lineage>
</organism>